<dbReference type="Gene3D" id="3.90.79.40">
    <property type="entry name" value="EvaA sugar 2,3-dehydratase subunit"/>
    <property type="match status" value="2"/>
</dbReference>
<keyword evidence="3" id="KW-1185">Reference proteome</keyword>
<protein>
    <submittedName>
        <fullName evidence="2">NDP-hexose 2,3-dehydratase family protein</fullName>
    </submittedName>
</protein>
<dbReference type="EMBL" id="JASCIQ010000042">
    <property type="protein sequence ID" value="MDI3408202.1"/>
    <property type="molecule type" value="Genomic_DNA"/>
</dbReference>
<organism evidence="2 3">
    <name type="scientific">Streptomyces cavernicola</name>
    <dbReference type="NCBI Taxonomy" id="3043613"/>
    <lineage>
        <taxon>Bacteria</taxon>
        <taxon>Bacillati</taxon>
        <taxon>Actinomycetota</taxon>
        <taxon>Actinomycetes</taxon>
        <taxon>Kitasatosporales</taxon>
        <taxon>Streptomycetaceae</taxon>
        <taxon>Streptomyces</taxon>
    </lineage>
</organism>
<dbReference type="RefSeq" id="WP_282546111.1">
    <property type="nucleotide sequence ID" value="NZ_JASCIQ010000042.1"/>
</dbReference>
<proteinExistence type="predicted"/>
<comment type="caution">
    <text evidence="2">The sequence shown here is derived from an EMBL/GenBank/DDBJ whole genome shotgun (WGS) entry which is preliminary data.</text>
</comment>
<dbReference type="InterPro" id="IPR038153">
    <property type="entry name" value="EvaA-like_sf"/>
</dbReference>
<dbReference type="InterPro" id="IPR005212">
    <property type="entry name" value="EvaA-like"/>
</dbReference>
<reference evidence="2 3" key="1">
    <citation type="submission" date="2023-05" db="EMBL/GenBank/DDBJ databases">
        <title>Draft genome sequence of Streptomyces sp. B-S-A6 isolated from a cave soil in Thailand.</title>
        <authorList>
            <person name="Chamroensaksri N."/>
            <person name="Muangham S."/>
        </authorList>
    </citation>
    <scope>NUCLEOTIDE SEQUENCE [LARGE SCALE GENOMIC DNA]</scope>
    <source>
        <strain evidence="2 3">B-S-A6</strain>
    </source>
</reference>
<dbReference type="Pfam" id="PF03559">
    <property type="entry name" value="Hexose_dehydrat"/>
    <property type="match status" value="2"/>
</dbReference>
<sequence>MTTIAESAPRDAVARLGPRRDRELARRIARSAAAPEGAFLATDEVDGWLAERRRAHPFRVDRIPFADLDGWSFAPESGNLVHRSGRFFTVEGLRVTGTDGPFGSWHQPVIRQPEVGVLGIVVKEFQGVLHFLMQAKMEPGNRNLLQLSPTVQATRSNYTGAHRGARVRYLDYFTGPGRGRVLADVLQSEHGAWFLRKSNRNMLVEAVGDVELHEDFCWLTLGQIGRLLRRDNVVNMDARTVLACAPQAGADDTDAAALHSDTGLLSWFTGERARHDVTAERVPLASLPGWWQGDRSIEREDGRYFRVVAVGVQAGSREVGGWTQPLFEPTGTGVTAFLTRRIEGVSHLLAHARTEAGFADTVELAPTVQYTPSNYAGLPEAERPPFLDTVLGAEPSRIRYEALHSEEGGRFLNAESRYLFVEATPDEAPLEPPPGYVWVTPGQLNGLLRHNHYVNVQARTLLSCLASGAVRL</sequence>
<evidence type="ECO:0000313" key="2">
    <source>
        <dbReference type="EMBL" id="MDI3408202.1"/>
    </source>
</evidence>
<feature type="domain" description="dTDP-4-dehydro-6-deoxy-alpha-D-glucopyranose 2,3-dehydratase" evidence="1">
    <location>
        <begin position="43"/>
        <end position="244"/>
    </location>
</feature>
<name>A0ABT6SKM4_9ACTN</name>
<feature type="domain" description="dTDP-4-dehydro-6-deoxy-alpha-D-glucopyranose 2,3-dehydratase" evidence="1">
    <location>
        <begin position="263"/>
        <end position="465"/>
    </location>
</feature>
<accession>A0ABT6SKM4</accession>
<evidence type="ECO:0000313" key="3">
    <source>
        <dbReference type="Proteomes" id="UP001223978"/>
    </source>
</evidence>
<gene>
    <name evidence="2" type="ORF">QIS96_30840</name>
</gene>
<dbReference type="Proteomes" id="UP001223978">
    <property type="component" value="Unassembled WGS sequence"/>
</dbReference>
<evidence type="ECO:0000259" key="1">
    <source>
        <dbReference type="Pfam" id="PF03559"/>
    </source>
</evidence>